<keyword evidence="1" id="KW-0378">Hydrolase</keyword>
<evidence type="ECO:0000256" key="1">
    <source>
        <dbReference type="ARBA" id="ARBA00022801"/>
    </source>
</evidence>
<sequence>MNNTDWLSIAKRLQALAQAGLAYSQSGYDLERYQEISEISVDILHRLTEEPIEKIAPLFTERFGYQTPKSDIRAVIFNDDHKILMVKEKIDGRWALPGGWADIGHTPSEVAVKEVMEETGLEVTVERLLAVLDKKCHPHPPEPWYVYKFFVLCKKTGGEISRETNETSEIAYFGLEELPPLSEVRNTFSQLELMFEFHKNPAKEVILD</sequence>
<feature type="domain" description="Nudix hydrolase" evidence="2">
    <location>
        <begin position="67"/>
        <end position="196"/>
    </location>
</feature>
<protein>
    <submittedName>
        <fullName evidence="3">ADP-ribose pyrophosphatase YjhB, NUDIX family</fullName>
    </submittedName>
</protein>
<dbReference type="InterPro" id="IPR000086">
    <property type="entry name" value="NUDIX_hydrolase_dom"/>
</dbReference>
<dbReference type="GO" id="GO:0016787">
    <property type="term" value="F:hydrolase activity"/>
    <property type="evidence" value="ECO:0007669"/>
    <property type="project" value="UniProtKB-KW"/>
</dbReference>
<dbReference type="InterPro" id="IPR059176">
    <property type="entry name" value="UDP-X_N"/>
</dbReference>
<organism evidence="3 4">
    <name type="scientific">Pseudarcicella hirudinis</name>
    <dbReference type="NCBI Taxonomy" id="1079859"/>
    <lineage>
        <taxon>Bacteria</taxon>
        <taxon>Pseudomonadati</taxon>
        <taxon>Bacteroidota</taxon>
        <taxon>Cytophagia</taxon>
        <taxon>Cytophagales</taxon>
        <taxon>Flectobacillaceae</taxon>
        <taxon>Pseudarcicella</taxon>
    </lineage>
</organism>
<dbReference type="Gene3D" id="6.10.250.1120">
    <property type="match status" value="1"/>
</dbReference>
<dbReference type="Pfam" id="PF12535">
    <property type="entry name" value="Nudix_N"/>
    <property type="match status" value="1"/>
</dbReference>
<dbReference type="AlphaFoldDB" id="A0A1I5YJX7"/>
<dbReference type="PANTHER" id="PTHR43736">
    <property type="entry name" value="ADP-RIBOSE PYROPHOSPHATASE"/>
    <property type="match status" value="1"/>
</dbReference>
<dbReference type="Proteomes" id="UP000199306">
    <property type="component" value="Unassembled WGS sequence"/>
</dbReference>
<gene>
    <name evidence="3" type="ORF">SAMN04515674_11953</name>
</gene>
<dbReference type="OrthoDB" id="9804442at2"/>
<evidence type="ECO:0000313" key="4">
    <source>
        <dbReference type="Proteomes" id="UP000199306"/>
    </source>
</evidence>
<dbReference type="Pfam" id="PF00293">
    <property type="entry name" value="NUDIX"/>
    <property type="match status" value="1"/>
</dbReference>
<dbReference type="Gene3D" id="3.90.79.10">
    <property type="entry name" value="Nucleoside Triphosphate Pyrophosphohydrolase"/>
    <property type="match status" value="1"/>
</dbReference>
<name>A0A1I5YJX7_9BACT</name>
<keyword evidence="4" id="KW-1185">Reference proteome</keyword>
<accession>A0A1I5YJX7</accession>
<dbReference type="PROSITE" id="PS51462">
    <property type="entry name" value="NUDIX"/>
    <property type="match status" value="1"/>
</dbReference>
<dbReference type="STRING" id="1079859.SAMN04515674_11953"/>
<reference evidence="3 4" key="1">
    <citation type="submission" date="2016-10" db="EMBL/GenBank/DDBJ databases">
        <authorList>
            <person name="de Groot N.N."/>
        </authorList>
    </citation>
    <scope>NUCLEOTIDE SEQUENCE [LARGE SCALE GENOMIC DNA]</scope>
    <source>
        <strain evidence="4">E92,LMG 26720,CCM 7988</strain>
    </source>
</reference>
<dbReference type="InterPro" id="IPR015797">
    <property type="entry name" value="NUDIX_hydrolase-like_dom_sf"/>
</dbReference>
<dbReference type="EMBL" id="FOXH01000019">
    <property type="protein sequence ID" value="SFQ44450.1"/>
    <property type="molecule type" value="Genomic_DNA"/>
</dbReference>
<dbReference type="InterPro" id="IPR020476">
    <property type="entry name" value="Nudix_hydrolase"/>
</dbReference>
<proteinExistence type="predicted"/>
<dbReference type="RefSeq" id="WP_092019536.1">
    <property type="nucleotide sequence ID" value="NZ_FOXH01000019.1"/>
</dbReference>
<dbReference type="PANTHER" id="PTHR43736:SF1">
    <property type="entry name" value="DIHYDRONEOPTERIN TRIPHOSPHATE DIPHOSPHATASE"/>
    <property type="match status" value="1"/>
</dbReference>
<evidence type="ECO:0000313" key="3">
    <source>
        <dbReference type="EMBL" id="SFQ44450.1"/>
    </source>
</evidence>
<dbReference type="PRINTS" id="PR00502">
    <property type="entry name" value="NUDIXFAMILY"/>
</dbReference>
<dbReference type="SUPFAM" id="SSF55811">
    <property type="entry name" value="Nudix"/>
    <property type="match status" value="1"/>
</dbReference>
<evidence type="ECO:0000259" key="2">
    <source>
        <dbReference type="PROSITE" id="PS51462"/>
    </source>
</evidence>